<dbReference type="GO" id="GO:0022857">
    <property type="term" value="F:transmembrane transporter activity"/>
    <property type="evidence" value="ECO:0007669"/>
    <property type="project" value="InterPro"/>
</dbReference>
<feature type="transmembrane region" description="Helical" evidence="7">
    <location>
        <begin position="24"/>
        <end position="44"/>
    </location>
</feature>
<dbReference type="PANTHER" id="PTHR23511">
    <property type="entry name" value="SYNAPTIC VESICLE GLYCOPROTEIN 2"/>
    <property type="match status" value="1"/>
</dbReference>
<comment type="subcellular location">
    <subcellularLocation>
        <location evidence="1">Membrane</location>
        <topology evidence="1">Multi-pass membrane protein</topology>
    </subcellularLocation>
</comment>
<feature type="domain" description="Major facilitator superfamily (MFS) profile" evidence="8">
    <location>
        <begin position="26"/>
        <end position="498"/>
    </location>
</feature>
<feature type="compositionally biased region" description="Low complexity" evidence="6">
    <location>
        <begin position="271"/>
        <end position="286"/>
    </location>
</feature>
<keyword evidence="10" id="KW-1185">Reference proteome</keyword>
<feature type="transmembrane region" description="Helical" evidence="7">
    <location>
        <begin position="149"/>
        <end position="171"/>
    </location>
</feature>
<dbReference type="InterPro" id="IPR005829">
    <property type="entry name" value="Sugar_transporter_CS"/>
</dbReference>
<feature type="transmembrane region" description="Helical" evidence="7">
    <location>
        <begin position="64"/>
        <end position="84"/>
    </location>
</feature>
<dbReference type="EMBL" id="JADXDR010000053">
    <property type="protein sequence ID" value="KAI7842296.1"/>
    <property type="molecule type" value="Genomic_DNA"/>
</dbReference>
<evidence type="ECO:0000256" key="6">
    <source>
        <dbReference type="SAM" id="MobiDB-lite"/>
    </source>
</evidence>
<feature type="compositionally biased region" description="Polar residues" evidence="6">
    <location>
        <begin position="311"/>
        <end position="322"/>
    </location>
</feature>
<dbReference type="Gene3D" id="1.20.1250.20">
    <property type="entry name" value="MFS general substrate transporter like domains"/>
    <property type="match status" value="2"/>
</dbReference>
<evidence type="ECO:0000313" key="9">
    <source>
        <dbReference type="EMBL" id="KAI7842296.1"/>
    </source>
</evidence>
<dbReference type="InterPro" id="IPR036259">
    <property type="entry name" value="MFS_trans_sf"/>
</dbReference>
<dbReference type="SUPFAM" id="SSF103473">
    <property type="entry name" value="MFS general substrate transporter"/>
    <property type="match status" value="1"/>
</dbReference>
<dbReference type="AlphaFoldDB" id="A0AAD5DU41"/>
<dbReference type="PROSITE" id="PS50850">
    <property type="entry name" value="MFS"/>
    <property type="match status" value="1"/>
</dbReference>
<gene>
    <name evidence="9" type="ORF">COHA_003937</name>
</gene>
<protein>
    <recommendedName>
        <fullName evidence="8">Major facilitator superfamily (MFS) profile domain-containing protein</fullName>
    </recommendedName>
</protein>
<evidence type="ECO:0000256" key="1">
    <source>
        <dbReference type="ARBA" id="ARBA00004141"/>
    </source>
</evidence>
<dbReference type="InterPro" id="IPR005828">
    <property type="entry name" value="MFS_sugar_transport-like"/>
</dbReference>
<dbReference type="Pfam" id="PF00083">
    <property type="entry name" value="Sugar_tr"/>
    <property type="match status" value="1"/>
</dbReference>
<keyword evidence="5 7" id="KW-0472">Membrane</keyword>
<feature type="transmembrane region" description="Helical" evidence="7">
    <location>
        <begin position="177"/>
        <end position="198"/>
    </location>
</feature>
<comment type="caution">
    <text evidence="9">The sequence shown here is derived from an EMBL/GenBank/DDBJ whole genome shotgun (WGS) entry which is preliminary data.</text>
</comment>
<dbReference type="PANTHER" id="PTHR23511:SF5">
    <property type="entry name" value="MAJOR FACILITATOR-TYPE TRANSPORTER HXNZ-RELATED"/>
    <property type="match status" value="1"/>
</dbReference>
<keyword evidence="4 7" id="KW-1133">Transmembrane helix</keyword>
<evidence type="ECO:0000256" key="2">
    <source>
        <dbReference type="ARBA" id="ARBA00022448"/>
    </source>
</evidence>
<accession>A0AAD5DU41</accession>
<dbReference type="GO" id="GO:0016020">
    <property type="term" value="C:membrane"/>
    <property type="evidence" value="ECO:0007669"/>
    <property type="project" value="UniProtKB-SubCell"/>
</dbReference>
<feature type="transmembrane region" description="Helical" evidence="7">
    <location>
        <begin position="122"/>
        <end position="142"/>
    </location>
</feature>
<feature type="transmembrane region" description="Helical" evidence="7">
    <location>
        <begin position="444"/>
        <end position="462"/>
    </location>
</feature>
<keyword evidence="2" id="KW-0813">Transport</keyword>
<feature type="compositionally biased region" description="Low complexity" evidence="6">
    <location>
        <begin position="294"/>
        <end position="305"/>
    </location>
</feature>
<feature type="transmembrane region" description="Helical" evidence="7">
    <location>
        <begin position="416"/>
        <end position="437"/>
    </location>
</feature>
<feature type="transmembrane region" description="Helical" evidence="7">
    <location>
        <begin position="93"/>
        <end position="116"/>
    </location>
</feature>
<evidence type="ECO:0000256" key="7">
    <source>
        <dbReference type="SAM" id="Phobius"/>
    </source>
</evidence>
<feature type="region of interest" description="Disordered" evidence="6">
    <location>
        <begin position="238"/>
        <end position="325"/>
    </location>
</feature>
<organism evidence="9 10">
    <name type="scientific">Chlorella ohadii</name>
    <dbReference type="NCBI Taxonomy" id="2649997"/>
    <lineage>
        <taxon>Eukaryota</taxon>
        <taxon>Viridiplantae</taxon>
        <taxon>Chlorophyta</taxon>
        <taxon>core chlorophytes</taxon>
        <taxon>Trebouxiophyceae</taxon>
        <taxon>Chlorellales</taxon>
        <taxon>Chlorellaceae</taxon>
        <taxon>Chlorella clade</taxon>
        <taxon>Chlorella</taxon>
    </lineage>
</organism>
<evidence type="ECO:0000313" key="10">
    <source>
        <dbReference type="Proteomes" id="UP001205105"/>
    </source>
</evidence>
<proteinExistence type="predicted"/>
<feature type="transmembrane region" description="Helical" evidence="7">
    <location>
        <begin position="371"/>
        <end position="396"/>
    </location>
</feature>
<sequence>MSQEPYFTSCTAALDAIGFGRLQWLVLLYCGLAWLADACETMLLSFLGPAVRCAWGIGPGAESALTSVVFAGMLLGVNSLGAVADQLGRRRGFLLSALVLGAAGLASALAPSFAWLLLLRSVVGFALGGAPIAVTLFAELCTSETRGKWLLVMQGAWTVGTVLEAGLAWAVLPTLGWRWLLALSALPLLLLLAMYPLLPESPVWLVAKGRYAEAEAVLQRAARLNGYSKPLHLRLRPDAASQPAASVAEERRGQQQHGSLATGRSSRLSMRNSARSRSPSRAALEADQLGVSSPGPQAPLLAPGAEHGAHSEQQAGQSSQDCGSLAAANTGTAPAALPLRLAFRRRLRNAAHALQSALGIIFGDRLRRTTLLLYCIWIVCAITYYGLVLLTTALQTVAKRDACTPSGAPNLDSSDYLAILIASSAEAPGLLAAASLIDRKGRKWTLRLGLLACTAALLGLLADPSRGGQLALLFAARAAVEGSYSVLYVYSPEASVWV</sequence>
<evidence type="ECO:0000256" key="4">
    <source>
        <dbReference type="ARBA" id="ARBA00022989"/>
    </source>
</evidence>
<dbReference type="PROSITE" id="PS00216">
    <property type="entry name" value="SUGAR_TRANSPORT_1"/>
    <property type="match status" value="1"/>
</dbReference>
<evidence type="ECO:0000256" key="5">
    <source>
        <dbReference type="ARBA" id="ARBA00023136"/>
    </source>
</evidence>
<name>A0AAD5DU41_9CHLO</name>
<dbReference type="InterPro" id="IPR020846">
    <property type="entry name" value="MFS_dom"/>
</dbReference>
<dbReference type="Proteomes" id="UP001205105">
    <property type="component" value="Unassembled WGS sequence"/>
</dbReference>
<keyword evidence="3 7" id="KW-0812">Transmembrane</keyword>
<evidence type="ECO:0000256" key="3">
    <source>
        <dbReference type="ARBA" id="ARBA00022692"/>
    </source>
</evidence>
<reference evidence="9" key="1">
    <citation type="submission" date="2020-11" db="EMBL/GenBank/DDBJ databases">
        <title>Chlorella ohadii genome sequencing and assembly.</title>
        <authorList>
            <person name="Murik O."/>
            <person name="Treves H."/>
            <person name="Kedem I."/>
            <person name="Shotland Y."/>
            <person name="Kaplan A."/>
        </authorList>
    </citation>
    <scope>NUCLEOTIDE SEQUENCE</scope>
    <source>
        <strain evidence="9">1</strain>
    </source>
</reference>
<feature type="compositionally biased region" description="Polar residues" evidence="6">
    <location>
        <begin position="255"/>
        <end position="270"/>
    </location>
</feature>
<evidence type="ECO:0000259" key="8">
    <source>
        <dbReference type="PROSITE" id="PS50850"/>
    </source>
</evidence>